<dbReference type="EMBL" id="CP144752">
    <property type="protein sequence ID" value="WVZ88336.1"/>
    <property type="molecule type" value="Genomic_DNA"/>
</dbReference>
<protein>
    <submittedName>
        <fullName evidence="1">Uncharacterized protein</fullName>
    </submittedName>
</protein>
<dbReference type="Proteomes" id="UP001341281">
    <property type="component" value="Chromosome 08"/>
</dbReference>
<gene>
    <name evidence="1" type="ORF">U9M48_034870</name>
</gene>
<proteinExistence type="predicted"/>
<name>A0AAQ3UAU1_PASNO</name>
<dbReference type="AlphaFoldDB" id="A0AAQ3UAU1"/>
<organism evidence="1 2">
    <name type="scientific">Paspalum notatum var. saurae</name>
    <dbReference type="NCBI Taxonomy" id="547442"/>
    <lineage>
        <taxon>Eukaryota</taxon>
        <taxon>Viridiplantae</taxon>
        <taxon>Streptophyta</taxon>
        <taxon>Embryophyta</taxon>
        <taxon>Tracheophyta</taxon>
        <taxon>Spermatophyta</taxon>
        <taxon>Magnoliopsida</taxon>
        <taxon>Liliopsida</taxon>
        <taxon>Poales</taxon>
        <taxon>Poaceae</taxon>
        <taxon>PACMAD clade</taxon>
        <taxon>Panicoideae</taxon>
        <taxon>Andropogonodae</taxon>
        <taxon>Paspaleae</taxon>
        <taxon>Paspalinae</taxon>
        <taxon>Paspalum</taxon>
    </lineage>
</organism>
<evidence type="ECO:0000313" key="2">
    <source>
        <dbReference type="Proteomes" id="UP001341281"/>
    </source>
</evidence>
<feature type="non-terminal residue" evidence="1">
    <location>
        <position position="1"/>
    </location>
</feature>
<sequence length="160" mass="17654">MPGHRGRGEEPRMTGAGRCGLRERMGRRLAAVACYCMGANFKEDPFSCRDFRYYGKASRFRDVAANFIPESKPRVVIFSLVAIIPDSGIQPTLNAGREINARTTIGDADLSSEHCQVNFRGRGTSSIDGSVLAGLLFGDNLVKLKRWIPAFLFSHVSHYA</sequence>
<keyword evidence="2" id="KW-1185">Reference proteome</keyword>
<reference evidence="1 2" key="1">
    <citation type="submission" date="2024-02" db="EMBL/GenBank/DDBJ databases">
        <title>High-quality chromosome-scale genome assembly of Pensacola bahiagrass (Paspalum notatum Flugge var. saurae).</title>
        <authorList>
            <person name="Vega J.M."/>
            <person name="Podio M."/>
            <person name="Orjuela J."/>
            <person name="Siena L.A."/>
            <person name="Pessino S.C."/>
            <person name="Combes M.C."/>
            <person name="Mariac C."/>
            <person name="Albertini E."/>
            <person name="Pupilli F."/>
            <person name="Ortiz J.P.A."/>
            <person name="Leblanc O."/>
        </authorList>
    </citation>
    <scope>NUCLEOTIDE SEQUENCE [LARGE SCALE GENOMIC DNA]</scope>
    <source>
        <strain evidence="1">R1</strain>
        <tissue evidence="1">Leaf</tissue>
    </source>
</reference>
<accession>A0AAQ3UAU1</accession>
<evidence type="ECO:0000313" key="1">
    <source>
        <dbReference type="EMBL" id="WVZ88336.1"/>
    </source>
</evidence>